<dbReference type="Proteomes" id="UP001056120">
    <property type="component" value="Linkage Group LG20"/>
</dbReference>
<proteinExistence type="predicted"/>
<evidence type="ECO:0000313" key="2">
    <source>
        <dbReference type="Proteomes" id="UP001056120"/>
    </source>
</evidence>
<reference evidence="1 2" key="2">
    <citation type="journal article" date="2022" name="Mol. Ecol. Resour.">
        <title>The genomes of chicory, endive, great burdock and yacon provide insights into Asteraceae paleo-polyploidization history and plant inulin production.</title>
        <authorList>
            <person name="Fan W."/>
            <person name="Wang S."/>
            <person name="Wang H."/>
            <person name="Wang A."/>
            <person name="Jiang F."/>
            <person name="Liu H."/>
            <person name="Zhao H."/>
            <person name="Xu D."/>
            <person name="Zhang Y."/>
        </authorList>
    </citation>
    <scope>NUCLEOTIDE SEQUENCE [LARGE SCALE GENOMIC DNA]</scope>
    <source>
        <strain evidence="2">cv. Yunnan</strain>
        <tissue evidence="1">Leaves</tissue>
    </source>
</reference>
<sequence length="128" mass="14213">MSLLSTLVACCGTNEYDGGSSATPTSNKDSKTLIVGLVCENKVGGGGKIGRRRGRQAVQWRPSLCTISEEDVIKAEMIQLYVMPCNNKGKKNTRIMSRHDFEPFGYKKEFVLRDSWDMISPVPSSFLF</sequence>
<comment type="caution">
    <text evidence="1">The sequence shown here is derived from an EMBL/GenBank/DDBJ whole genome shotgun (WGS) entry which is preliminary data.</text>
</comment>
<dbReference type="EMBL" id="CM042037">
    <property type="protein sequence ID" value="KAI3741083.1"/>
    <property type="molecule type" value="Genomic_DNA"/>
</dbReference>
<protein>
    <submittedName>
        <fullName evidence="1">Uncharacterized protein</fullName>
    </submittedName>
</protein>
<keyword evidence="2" id="KW-1185">Reference proteome</keyword>
<reference evidence="2" key="1">
    <citation type="journal article" date="2022" name="Mol. Ecol. Resour.">
        <title>The genomes of chicory, endive, great burdock and yacon provide insights into Asteraceae palaeo-polyploidization history and plant inulin production.</title>
        <authorList>
            <person name="Fan W."/>
            <person name="Wang S."/>
            <person name="Wang H."/>
            <person name="Wang A."/>
            <person name="Jiang F."/>
            <person name="Liu H."/>
            <person name="Zhao H."/>
            <person name="Xu D."/>
            <person name="Zhang Y."/>
        </authorList>
    </citation>
    <scope>NUCLEOTIDE SEQUENCE [LARGE SCALE GENOMIC DNA]</scope>
    <source>
        <strain evidence="2">cv. Yunnan</strain>
    </source>
</reference>
<organism evidence="1 2">
    <name type="scientific">Smallanthus sonchifolius</name>
    <dbReference type="NCBI Taxonomy" id="185202"/>
    <lineage>
        <taxon>Eukaryota</taxon>
        <taxon>Viridiplantae</taxon>
        <taxon>Streptophyta</taxon>
        <taxon>Embryophyta</taxon>
        <taxon>Tracheophyta</taxon>
        <taxon>Spermatophyta</taxon>
        <taxon>Magnoliopsida</taxon>
        <taxon>eudicotyledons</taxon>
        <taxon>Gunneridae</taxon>
        <taxon>Pentapetalae</taxon>
        <taxon>asterids</taxon>
        <taxon>campanulids</taxon>
        <taxon>Asterales</taxon>
        <taxon>Asteraceae</taxon>
        <taxon>Asteroideae</taxon>
        <taxon>Heliantheae alliance</taxon>
        <taxon>Millerieae</taxon>
        <taxon>Smallanthus</taxon>
    </lineage>
</organism>
<accession>A0ACB9D388</accession>
<gene>
    <name evidence="1" type="ORF">L1987_58750</name>
</gene>
<name>A0ACB9D388_9ASTR</name>
<evidence type="ECO:0000313" key="1">
    <source>
        <dbReference type="EMBL" id="KAI3741083.1"/>
    </source>
</evidence>